<organism evidence="1 2">
    <name type="scientific">Claviceps arundinis</name>
    <dbReference type="NCBI Taxonomy" id="1623583"/>
    <lineage>
        <taxon>Eukaryota</taxon>
        <taxon>Fungi</taxon>
        <taxon>Dikarya</taxon>
        <taxon>Ascomycota</taxon>
        <taxon>Pezizomycotina</taxon>
        <taxon>Sordariomycetes</taxon>
        <taxon>Hypocreomycetidae</taxon>
        <taxon>Hypocreales</taxon>
        <taxon>Clavicipitaceae</taxon>
        <taxon>Claviceps</taxon>
    </lineage>
</organism>
<name>A0ABQ7PDA1_9HYPO</name>
<gene>
    <name evidence="1" type="ORF">E4U57_001062</name>
</gene>
<keyword evidence="2" id="KW-1185">Reference proteome</keyword>
<dbReference type="EMBL" id="SRPR01000136">
    <property type="protein sequence ID" value="KAG5958830.1"/>
    <property type="molecule type" value="Genomic_DNA"/>
</dbReference>
<comment type="caution">
    <text evidence="1">The sequence shown here is derived from an EMBL/GenBank/DDBJ whole genome shotgun (WGS) entry which is preliminary data.</text>
</comment>
<sequence>MGVQPERIDSTAERDSWSWEMEGTEMGALVWDKTKQEFVFEQSAETLDEGHVALFARMEEAARVGLRERMIGHECETLEIRLAYAVRRQF</sequence>
<reference evidence="1 2" key="1">
    <citation type="journal article" date="2020" name="bioRxiv">
        <title>Whole genome comparisons of ergot fungi reveals the divergence and evolution of species within the genus Claviceps are the result of varying mechanisms driving genome evolution and host range expansion.</title>
        <authorList>
            <person name="Wyka S.A."/>
            <person name="Mondo S.J."/>
            <person name="Liu M."/>
            <person name="Dettman J."/>
            <person name="Nalam V."/>
            <person name="Broders K.D."/>
        </authorList>
    </citation>
    <scope>NUCLEOTIDE SEQUENCE [LARGE SCALE GENOMIC DNA]</scope>
    <source>
        <strain evidence="1 2">LM583</strain>
    </source>
</reference>
<dbReference type="Proteomes" id="UP000742024">
    <property type="component" value="Unassembled WGS sequence"/>
</dbReference>
<accession>A0ABQ7PDA1</accession>
<proteinExistence type="predicted"/>
<evidence type="ECO:0000313" key="1">
    <source>
        <dbReference type="EMBL" id="KAG5958830.1"/>
    </source>
</evidence>
<evidence type="ECO:0000313" key="2">
    <source>
        <dbReference type="Proteomes" id="UP000742024"/>
    </source>
</evidence>
<protein>
    <submittedName>
        <fullName evidence="1">Uncharacterized protein</fullName>
    </submittedName>
</protein>